<protein>
    <submittedName>
        <fullName evidence="5">Glycosidase</fullName>
    </submittedName>
</protein>
<evidence type="ECO:0000313" key="6">
    <source>
        <dbReference type="Proteomes" id="UP000199050"/>
    </source>
</evidence>
<evidence type="ECO:0000256" key="3">
    <source>
        <dbReference type="ARBA" id="ARBA00023295"/>
    </source>
</evidence>
<dbReference type="Pfam" id="PF02903">
    <property type="entry name" value="Alpha-amylase_N"/>
    <property type="match status" value="1"/>
</dbReference>
<dbReference type="SUPFAM" id="SSF51445">
    <property type="entry name" value="(Trans)glycosidases"/>
    <property type="match status" value="1"/>
</dbReference>
<dbReference type="PANTHER" id="PTHR10357:SF210">
    <property type="entry name" value="MALTODEXTRIN GLUCOSIDASE"/>
    <property type="match status" value="1"/>
</dbReference>
<name>A0A1G9F8Z6_9BACL</name>
<proteinExistence type="inferred from homology"/>
<dbReference type="Gene3D" id="2.60.40.10">
    <property type="entry name" value="Immunoglobulins"/>
    <property type="match status" value="1"/>
</dbReference>
<dbReference type="RefSeq" id="WP_090719541.1">
    <property type="nucleotide sequence ID" value="NZ_CBCSKY010000029.1"/>
</dbReference>
<dbReference type="InterPro" id="IPR032091">
    <property type="entry name" value="Malt_amylase-like_C"/>
</dbReference>
<dbReference type="SMART" id="SM00642">
    <property type="entry name" value="Aamy"/>
    <property type="match status" value="1"/>
</dbReference>
<evidence type="ECO:0000256" key="1">
    <source>
        <dbReference type="ARBA" id="ARBA00008061"/>
    </source>
</evidence>
<dbReference type="OrthoDB" id="9805159at2"/>
<dbReference type="InterPro" id="IPR013783">
    <property type="entry name" value="Ig-like_fold"/>
</dbReference>
<sequence length="566" mass="64735">MPTRWFFHHTAEDPFAFPDGKGALKLRLFVPAGLQLCCTVIHSDRYDSPGSEQPLLMERIGSAGAYELHEAVIQTATGRCRYVFHASDPAGNYAWYGERGVAGNREHAGAFQYAYMHRPEALAVPSWTSGTIVYQIYPSSYNQGTLQGITDKIPYLRELGVTAVYMTPIFESPSEHKYNTSDYYRIDPAFGTAEDLKKLVEEAHRHGIKVLLDAVFNHAGDTFFAFRDVLEKGEQSRYKDWFFIRSYPVSQLPTPTYETFAKAEAHMPKLNMDNPETADYMLAVAKHWVREAGIDGWRLDVANEVNPQFWTRLRRELKAEFPELLLIGEIMHASGSWLRGDQFDGGMNYVLREAVLEFFALQSAGPVRFMEQLLHIEALYNDQANSAMFQLLGSHDTERFLTACKENGRGWDRQGTALARMRLAVFFQMTYIGIPMIYYGDEVGMEGATDPHCRKPMLWQEQEQSRELFDWYKTLIALRKQHAILQKGAFRPWFTDEVRGVLGFVRRLEQDKIAVLINNSPNAYQLELNSIRSDKNVLTELLSGLTIRNTGKMLVELEPFGCMLLY</sequence>
<keyword evidence="6" id="KW-1185">Reference proteome</keyword>
<dbReference type="SUPFAM" id="SSF51011">
    <property type="entry name" value="Glycosyl hydrolase domain"/>
    <property type="match status" value="1"/>
</dbReference>
<comment type="similarity">
    <text evidence="1">Belongs to the glycosyl hydrolase 13 family.</text>
</comment>
<dbReference type="GO" id="GO:0005975">
    <property type="term" value="P:carbohydrate metabolic process"/>
    <property type="evidence" value="ECO:0007669"/>
    <property type="project" value="InterPro"/>
</dbReference>
<dbReference type="STRING" id="1174501.SAMN05216192_15735"/>
<dbReference type="InterPro" id="IPR045857">
    <property type="entry name" value="O16G_dom_2"/>
</dbReference>
<keyword evidence="3 5" id="KW-0326">Glycosidase</keyword>
<evidence type="ECO:0000313" key="5">
    <source>
        <dbReference type="EMBL" id="SDK84872.1"/>
    </source>
</evidence>
<evidence type="ECO:0000256" key="2">
    <source>
        <dbReference type="ARBA" id="ARBA00022801"/>
    </source>
</evidence>
<keyword evidence="2" id="KW-0378">Hydrolase</keyword>
<dbReference type="GO" id="GO:0004553">
    <property type="term" value="F:hydrolase activity, hydrolyzing O-glycosyl compounds"/>
    <property type="evidence" value="ECO:0007669"/>
    <property type="project" value="InterPro"/>
</dbReference>
<dbReference type="CDD" id="cd11338">
    <property type="entry name" value="AmyAc_CMD"/>
    <property type="match status" value="1"/>
</dbReference>
<dbReference type="Pfam" id="PF00128">
    <property type="entry name" value="Alpha-amylase"/>
    <property type="match status" value="1"/>
</dbReference>
<dbReference type="SUPFAM" id="SSF81296">
    <property type="entry name" value="E set domains"/>
    <property type="match status" value="1"/>
</dbReference>
<reference evidence="6" key="1">
    <citation type="submission" date="2016-10" db="EMBL/GenBank/DDBJ databases">
        <authorList>
            <person name="Varghese N."/>
            <person name="Submissions S."/>
        </authorList>
    </citation>
    <scope>NUCLEOTIDE SEQUENCE [LARGE SCALE GENOMIC DNA]</scope>
    <source>
        <strain evidence="6">CGMCC 1.11012</strain>
    </source>
</reference>
<dbReference type="AlphaFoldDB" id="A0A1G9F8Z6"/>
<gene>
    <name evidence="5" type="ORF">SAMN05216192_15735</name>
</gene>
<evidence type="ECO:0000259" key="4">
    <source>
        <dbReference type="SMART" id="SM00642"/>
    </source>
</evidence>
<dbReference type="InterPro" id="IPR014756">
    <property type="entry name" value="Ig_E-set"/>
</dbReference>
<dbReference type="CDD" id="cd02857">
    <property type="entry name" value="E_set_CDase_PDE_N"/>
    <property type="match status" value="1"/>
</dbReference>
<organism evidence="5 6">
    <name type="scientific">Paenibacillus typhae</name>
    <dbReference type="NCBI Taxonomy" id="1174501"/>
    <lineage>
        <taxon>Bacteria</taxon>
        <taxon>Bacillati</taxon>
        <taxon>Bacillota</taxon>
        <taxon>Bacilli</taxon>
        <taxon>Bacillales</taxon>
        <taxon>Paenibacillaceae</taxon>
        <taxon>Paenibacillus</taxon>
    </lineage>
</organism>
<dbReference type="InterPro" id="IPR017853">
    <property type="entry name" value="GH"/>
</dbReference>
<dbReference type="InterPro" id="IPR006047">
    <property type="entry name" value="GH13_cat_dom"/>
</dbReference>
<dbReference type="Gene3D" id="3.90.400.10">
    <property type="entry name" value="Oligo-1,6-glucosidase, Domain 2"/>
    <property type="match status" value="1"/>
</dbReference>
<dbReference type="InterPro" id="IPR013780">
    <property type="entry name" value="Glyco_hydro_b"/>
</dbReference>
<dbReference type="InterPro" id="IPR004185">
    <property type="entry name" value="Glyco_hydro_13_lg-like_dom"/>
</dbReference>
<dbReference type="EMBL" id="FNDX01000057">
    <property type="protein sequence ID" value="SDK84872.1"/>
    <property type="molecule type" value="Genomic_DNA"/>
</dbReference>
<dbReference type="Pfam" id="PF16657">
    <property type="entry name" value="Malt_amylase_C"/>
    <property type="match status" value="1"/>
</dbReference>
<dbReference type="PANTHER" id="PTHR10357">
    <property type="entry name" value="ALPHA-AMYLASE FAMILY MEMBER"/>
    <property type="match status" value="1"/>
</dbReference>
<dbReference type="Proteomes" id="UP000199050">
    <property type="component" value="Unassembled WGS sequence"/>
</dbReference>
<feature type="domain" description="Glycosyl hydrolase family 13 catalytic" evidence="4">
    <location>
        <begin position="135"/>
        <end position="479"/>
    </location>
</feature>
<dbReference type="Gene3D" id="3.20.20.80">
    <property type="entry name" value="Glycosidases"/>
    <property type="match status" value="1"/>
</dbReference>
<accession>A0A1G9F8Z6</accession>
<dbReference type="Gene3D" id="2.60.40.1180">
    <property type="entry name" value="Golgi alpha-mannosidase II"/>
    <property type="match status" value="1"/>
</dbReference>